<dbReference type="Pfam" id="PF01522">
    <property type="entry name" value="Polysacc_deac_1"/>
    <property type="match status" value="1"/>
</dbReference>
<organism evidence="4">
    <name type="scientific">Kitasatospora sp. CMC57</name>
    <dbReference type="NCBI Taxonomy" id="3231513"/>
    <lineage>
        <taxon>Bacteria</taxon>
        <taxon>Bacillati</taxon>
        <taxon>Actinomycetota</taxon>
        <taxon>Actinomycetes</taxon>
        <taxon>Kitasatosporales</taxon>
        <taxon>Streptomycetaceae</taxon>
        <taxon>Kitasatospora</taxon>
    </lineage>
</organism>
<evidence type="ECO:0000256" key="2">
    <source>
        <dbReference type="ARBA" id="ARBA00022801"/>
    </source>
</evidence>
<dbReference type="AlphaFoldDB" id="A0AB33K3E0"/>
<dbReference type="InterPro" id="IPR002509">
    <property type="entry name" value="NODB_dom"/>
</dbReference>
<dbReference type="GO" id="GO:0005975">
    <property type="term" value="P:carbohydrate metabolic process"/>
    <property type="evidence" value="ECO:0007669"/>
    <property type="project" value="InterPro"/>
</dbReference>
<dbReference type="RefSeq" id="WP_407991430.1">
    <property type="nucleotide sequence ID" value="NZ_AP035881.2"/>
</dbReference>
<dbReference type="InterPro" id="IPR050248">
    <property type="entry name" value="Polysacc_deacetylase_ArnD"/>
</dbReference>
<dbReference type="InterPro" id="IPR011330">
    <property type="entry name" value="Glyco_hydro/deAcase_b/a-brl"/>
</dbReference>
<dbReference type="EMBL" id="AP035881">
    <property type="protein sequence ID" value="BFP49306.1"/>
    <property type="molecule type" value="Genomic_DNA"/>
</dbReference>
<dbReference type="CDD" id="cd10917">
    <property type="entry name" value="CE4_NodB_like_6s_7s"/>
    <property type="match status" value="1"/>
</dbReference>
<dbReference type="Gene3D" id="3.20.20.370">
    <property type="entry name" value="Glycoside hydrolase/deacetylase"/>
    <property type="match status" value="1"/>
</dbReference>
<keyword evidence="1" id="KW-0479">Metal-binding</keyword>
<dbReference type="PROSITE" id="PS51677">
    <property type="entry name" value="NODB"/>
    <property type="match status" value="1"/>
</dbReference>
<dbReference type="GO" id="GO:0046872">
    <property type="term" value="F:metal ion binding"/>
    <property type="evidence" value="ECO:0007669"/>
    <property type="project" value="UniProtKB-KW"/>
</dbReference>
<evidence type="ECO:0000313" key="4">
    <source>
        <dbReference type="EMBL" id="BFP49306.1"/>
    </source>
</evidence>
<name>A0AB33K3E0_9ACTN</name>
<gene>
    <name evidence="4" type="ORF">KCMC57_56740</name>
</gene>
<dbReference type="GO" id="GO:0016810">
    <property type="term" value="F:hydrolase activity, acting on carbon-nitrogen (but not peptide) bonds"/>
    <property type="evidence" value="ECO:0007669"/>
    <property type="project" value="InterPro"/>
</dbReference>
<evidence type="ECO:0000256" key="1">
    <source>
        <dbReference type="ARBA" id="ARBA00022723"/>
    </source>
</evidence>
<dbReference type="SUPFAM" id="SSF88713">
    <property type="entry name" value="Glycoside hydrolase/deacetylase"/>
    <property type="match status" value="1"/>
</dbReference>
<dbReference type="GO" id="GO:0016020">
    <property type="term" value="C:membrane"/>
    <property type="evidence" value="ECO:0007669"/>
    <property type="project" value="TreeGrafter"/>
</dbReference>
<dbReference type="PANTHER" id="PTHR10587:SF133">
    <property type="entry name" value="CHITIN DEACETYLASE 1-RELATED"/>
    <property type="match status" value="1"/>
</dbReference>
<proteinExistence type="predicted"/>
<keyword evidence="2" id="KW-0378">Hydrolase</keyword>
<sequence>MNTVALTFDDGPHPDSTPALLDALTRAGVRATFFVCGEQVLRHPELLLALHEAGMWLGNHSHTHPHLPGLDDQALRHEIQLPQQLLHEMTGNYPTLFRPPYCDTDTRVRDAAAALGLTEVLCTTDTRDWAGADAESIVRAAQDERPGGIVLMHDHGRRTTVEAVPHLLAAWAERGLRPGPVPPR</sequence>
<protein>
    <submittedName>
        <fullName evidence="4">Polysaccharide deacetylase family protein</fullName>
    </submittedName>
</protein>
<evidence type="ECO:0000259" key="3">
    <source>
        <dbReference type="PROSITE" id="PS51677"/>
    </source>
</evidence>
<feature type="domain" description="NodB homology" evidence="3">
    <location>
        <begin position="2"/>
        <end position="179"/>
    </location>
</feature>
<dbReference type="PANTHER" id="PTHR10587">
    <property type="entry name" value="GLYCOSYL TRANSFERASE-RELATED"/>
    <property type="match status" value="1"/>
</dbReference>
<reference evidence="4" key="1">
    <citation type="submission" date="2024-07" db="EMBL/GenBank/DDBJ databases">
        <title>Complete genome sequences of cellulolytic bacteria, Kitasatospora sp. CMC57 and Streptomyces sp. CMC78, isolated from Japanese agricultural soil.</title>
        <authorList>
            <person name="Hashimoto T."/>
            <person name="Ito M."/>
            <person name="Iwamoto M."/>
            <person name="Fukahori D."/>
            <person name="Shoda T."/>
            <person name="Sakoda M."/>
            <person name="Morohoshi T."/>
            <person name="Mitsuboshi M."/>
            <person name="Nishizawa T."/>
        </authorList>
    </citation>
    <scope>NUCLEOTIDE SEQUENCE</scope>
    <source>
        <strain evidence="4">CMC57</strain>
    </source>
</reference>
<accession>A0AB33K3E0</accession>